<dbReference type="PANTHER" id="PTHR46714:SF6">
    <property type="entry name" value="TRANSCRIPTIONAL ACTIVATOR HAC1"/>
    <property type="match status" value="1"/>
</dbReference>
<dbReference type="InterPro" id="IPR046347">
    <property type="entry name" value="bZIP_sf"/>
</dbReference>
<name>A0A1C7N908_9FUNG</name>
<proteinExistence type="inferred from homology"/>
<dbReference type="PRINTS" id="PR00041">
    <property type="entry name" value="LEUZIPPRCREB"/>
</dbReference>
<feature type="compositionally biased region" description="Basic and acidic residues" evidence="9">
    <location>
        <begin position="32"/>
        <end position="41"/>
    </location>
</feature>
<keyword evidence="12" id="KW-1185">Reference proteome</keyword>
<dbReference type="GO" id="GO:0006986">
    <property type="term" value="P:response to unfolded protein"/>
    <property type="evidence" value="ECO:0007669"/>
    <property type="project" value="UniProtKB-KW"/>
</dbReference>
<comment type="similarity">
    <text evidence="2">Belongs to the bZIP family.</text>
</comment>
<feature type="compositionally biased region" description="Basic and acidic residues" evidence="9">
    <location>
        <begin position="334"/>
        <end position="354"/>
    </location>
</feature>
<dbReference type="GO" id="GO:0000981">
    <property type="term" value="F:DNA-binding transcription factor activity, RNA polymerase II-specific"/>
    <property type="evidence" value="ECO:0007669"/>
    <property type="project" value="InterPro"/>
</dbReference>
<feature type="domain" description="BZIP" evidence="10">
    <location>
        <begin position="215"/>
        <end position="269"/>
    </location>
</feature>
<dbReference type="Proteomes" id="UP000093000">
    <property type="component" value="Unassembled WGS sequence"/>
</dbReference>
<keyword evidence="7" id="KW-0539">Nucleus</keyword>
<sequence>MSEATSSNNTPPTEPTGLDSNGTKRPAPEVTNEDRETKTVKLESTAAEKTSQQTTEESHDKTSPEVQESPAAPQPPQEEPPTATHIARPLLSIQQHPPHPHPPAALHLLTESQQHQLIQHYVQAQGHPDLANLTASSLAQAMVSPIAVPALATNLLQQLQQGGNIITALPGPPPQIPHHPHPISNTSTSSAVPDLTDGGMVAGSKRVNSRSLSNDERRQRRLLRNRVAAKECRKKKKQHIHEMEEKIEKLEKENANLTKEVEELKAKLSLGAMQGPEGYRLMKEVEELNAKLGMSGALASNINMNPSSLNTTPPPTQSSDTQPKEKEEDEEKDDEKKQTKVEEEKREVREKETADDAVAPSEPTVITSEPSAPAVTATST</sequence>
<keyword evidence="4" id="KW-0238">DNA-binding</keyword>
<keyword evidence="8" id="KW-0175">Coiled coil</keyword>
<evidence type="ECO:0000256" key="9">
    <source>
        <dbReference type="SAM" id="MobiDB-lite"/>
    </source>
</evidence>
<accession>A0A1C7N908</accession>
<dbReference type="AlphaFoldDB" id="A0A1C7N908"/>
<evidence type="ECO:0000256" key="7">
    <source>
        <dbReference type="ARBA" id="ARBA00023242"/>
    </source>
</evidence>
<dbReference type="GO" id="GO:0005634">
    <property type="term" value="C:nucleus"/>
    <property type="evidence" value="ECO:0007669"/>
    <property type="project" value="UniProtKB-SubCell"/>
</dbReference>
<feature type="region of interest" description="Disordered" evidence="9">
    <location>
        <begin position="1"/>
        <end position="82"/>
    </location>
</feature>
<evidence type="ECO:0000256" key="4">
    <source>
        <dbReference type="ARBA" id="ARBA00023125"/>
    </source>
</evidence>
<dbReference type="InterPro" id="IPR004827">
    <property type="entry name" value="bZIP"/>
</dbReference>
<dbReference type="STRING" id="101091.A0A1C7N908"/>
<dbReference type="GO" id="GO:0003677">
    <property type="term" value="F:DNA binding"/>
    <property type="evidence" value="ECO:0007669"/>
    <property type="project" value="UniProtKB-KW"/>
</dbReference>
<dbReference type="Gene3D" id="1.20.5.170">
    <property type="match status" value="1"/>
</dbReference>
<evidence type="ECO:0000256" key="1">
    <source>
        <dbReference type="ARBA" id="ARBA00004123"/>
    </source>
</evidence>
<evidence type="ECO:0000313" key="12">
    <source>
        <dbReference type="Proteomes" id="UP000093000"/>
    </source>
</evidence>
<dbReference type="Pfam" id="PF00170">
    <property type="entry name" value="bZIP_1"/>
    <property type="match status" value="1"/>
</dbReference>
<feature type="region of interest" description="Disordered" evidence="9">
    <location>
        <begin position="299"/>
        <end position="380"/>
    </location>
</feature>
<feature type="coiled-coil region" evidence="8">
    <location>
        <begin position="229"/>
        <end position="267"/>
    </location>
</feature>
<feature type="compositionally biased region" description="Low complexity" evidence="9">
    <location>
        <begin position="1"/>
        <end position="11"/>
    </location>
</feature>
<dbReference type="PANTHER" id="PTHR46714">
    <property type="entry name" value="TRANSCRIPTIONAL ACTIVATOR HAC1"/>
    <property type="match status" value="1"/>
</dbReference>
<evidence type="ECO:0000256" key="8">
    <source>
        <dbReference type="SAM" id="Coils"/>
    </source>
</evidence>
<keyword evidence="5" id="KW-0804">Transcription</keyword>
<dbReference type="SUPFAM" id="SSF57959">
    <property type="entry name" value="Leucine zipper domain"/>
    <property type="match status" value="1"/>
</dbReference>
<dbReference type="PROSITE" id="PS50217">
    <property type="entry name" value="BZIP"/>
    <property type="match status" value="1"/>
</dbReference>
<organism evidence="11 12">
    <name type="scientific">Choanephora cucurbitarum</name>
    <dbReference type="NCBI Taxonomy" id="101091"/>
    <lineage>
        <taxon>Eukaryota</taxon>
        <taxon>Fungi</taxon>
        <taxon>Fungi incertae sedis</taxon>
        <taxon>Mucoromycota</taxon>
        <taxon>Mucoromycotina</taxon>
        <taxon>Mucoromycetes</taxon>
        <taxon>Mucorales</taxon>
        <taxon>Mucorineae</taxon>
        <taxon>Choanephoraceae</taxon>
        <taxon>Choanephoroideae</taxon>
        <taxon>Choanephora</taxon>
    </lineage>
</organism>
<keyword evidence="3" id="KW-0805">Transcription regulation</keyword>
<dbReference type="OrthoDB" id="295274at2759"/>
<dbReference type="InParanoid" id="A0A1C7N908"/>
<evidence type="ECO:0000256" key="5">
    <source>
        <dbReference type="ARBA" id="ARBA00023163"/>
    </source>
</evidence>
<gene>
    <name evidence="11" type="primary">atf1_3</name>
    <name evidence="11" type="ORF">A0J61_06328</name>
</gene>
<dbReference type="SMART" id="SM00338">
    <property type="entry name" value="BRLZ"/>
    <property type="match status" value="1"/>
</dbReference>
<dbReference type="InterPro" id="IPR044280">
    <property type="entry name" value="Hac1/HY5"/>
</dbReference>
<evidence type="ECO:0000313" key="11">
    <source>
        <dbReference type="EMBL" id="OBZ85622.1"/>
    </source>
</evidence>
<evidence type="ECO:0000256" key="2">
    <source>
        <dbReference type="ARBA" id="ARBA00007163"/>
    </source>
</evidence>
<dbReference type="EMBL" id="LUGH01000377">
    <property type="protein sequence ID" value="OBZ85622.1"/>
    <property type="molecule type" value="Genomic_DNA"/>
</dbReference>
<comment type="subcellular location">
    <subcellularLocation>
        <location evidence="1">Nucleus</location>
    </subcellularLocation>
</comment>
<dbReference type="GO" id="GO:0045944">
    <property type="term" value="P:positive regulation of transcription by RNA polymerase II"/>
    <property type="evidence" value="ECO:0007669"/>
    <property type="project" value="InterPro"/>
</dbReference>
<feature type="compositionally biased region" description="Polar residues" evidence="9">
    <location>
        <begin position="364"/>
        <end position="380"/>
    </location>
</feature>
<reference evidence="11 12" key="1">
    <citation type="submission" date="2016-03" db="EMBL/GenBank/DDBJ databases">
        <title>Choanephora cucurbitarum.</title>
        <authorList>
            <person name="Min B."/>
            <person name="Park H."/>
            <person name="Park J.-H."/>
            <person name="Shin H.-D."/>
            <person name="Choi I.-G."/>
        </authorList>
    </citation>
    <scope>NUCLEOTIDE SEQUENCE [LARGE SCALE GENOMIC DNA]</scope>
    <source>
        <strain evidence="11 12">KUS-F28377</strain>
    </source>
</reference>
<feature type="compositionally biased region" description="Low complexity" evidence="9">
    <location>
        <begin position="303"/>
        <end position="321"/>
    </location>
</feature>
<evidence type="ECO:0000259" key="10">
    <source>
        <dbReference type="PROSITE" id="PS50217"/>
    </source>
</evidence>
<evidence type="ECO:0000256" key="6">
    <source>
        <dbReference type="ARBA" id="ARBA00023230"/>
    </source>
</evidence>
<comment type="caution">
    <text evidence="11">The sequence shown here is derived from an EMBL/GenBank/DDBJ whole genome shotgun (WGS) entry which is preliminary data.</text>
</comment>
<evidence type="ECO:0000256" key="3">
    <source>
        <dbReference type="ARBA" id="ARBA00023015"/>
    </source>
</evidence>
<protein>
    <submittedName>
        <fullName evidence="11">Transcription factor atf1</fullName>
    </submittedName>
</protein>
<dbReference type="PROSITE" id="PS00036">
    <property type="entry name" value="BZIP_BASIC"/>
    <property type="match status" value="1"/>
</dbReference>
<keyword evidence="6" id="KW-0834">Unfolded protein response</keyword>